<evidence type="ECO:0000256" key="5">
    <source>
        <dbReference type="ARBA" id="ARBA00022596"/>
    </source>
</evidence>
<feature type="binding site" evidence="8">
    <location>
        <position position="61"/>
    </location>
    <ligand>
        <name>Ni(2+)</name>
        <dbReference type="ChEBI" id="CHEBI:49786"/>
    </ligand>
</feature>
<comment type="similarity">
    <text evidence="3 9">Belongs to the [NiFe]/[NiFeSe] hydrogenase large subunit family.</text>
</comment>
<sequence>MSKRIVINPLTRISGFMEIEVTVERNEIVDAKTTGNLFRGFEQMLVGRSPFDAVYFTQRICGICSAAHSMASSLALEDAMAIEPLEQGRYLRDIIHCCEFLQNHIRHFYQYTAPDYVFIGENVLFQADHNDFRLPKNVNDRLSRHYFESLPISRSAHQMLAVLGGKAPHNHGVFIGGITTQATSEKIVQLDEILQTITAFIEEKMIPDVYDIARYYPEYFRMGGGYGNLLTYGSFNNYKELGTLYVDPLVSTPESEQPEPFDENKITEKIDYSWFKSKQNTYLPDEITPEPDRDKQKAYSWVKSPRYNGMPMEVGPLARLILSGSYVNGISAMDRTIARALEAKKIADIMKTLLKEVVPGVDMQKKYERPERASGRGLVDTTRGALGHWLRIKDRKLSFYQIITPSTWDFSPRDDKGFRGVAEQALIGAPVDDPDNPAEIGRILRSFDPCMSCATHVFSKGKQVKTIKVF</sequence>
<evidence type="ECO:0000256" key="8">
    <source>
        <dbReference type="PIRSR" id="PIRSR601501-1"/>
    </source>
</evidence>
<evidence type="ECO:0000256" key="4">
    <source>
        <dbReference type="ARBA" id="ARBA00011771"/>
    </source>
</evidence>
<evidence type="ECO:0000313" key="10">
    <source>
        <dbReference type="EMBL" id="SER81953.1"/>
    </source>
</evidence>
<evidence type="ECO:0000256" key="6">
    <source>
        <dbReference type="ARBA" id="ARBA00022723"/>
    </source>
</evidence>
<dbReference type="InterPro" id="IPR018194">
    <property type="entry name" value="Ni-dep_hyd_lsu_Ni_BS"/>
</dbReference>
<dbReference type="RefSeq" id="WP_093048837.1">
    <property type="nucleotide sequence ID" value="NZ_FOGT01000004.1"/>
</dbReference>
<dbReference type="PROSITE" id="PS00507">
    <property type="entry name" value="NI_HGENASE_L_1"/>
    <property type="match status" value="1"/>
</dbReference>
<dbReference type="InterPro" id="IPR001501">
    <property type="entry name" value="Ni-dep_hyd_lsu"/>
</dbReference>
<keyword evidence="5 8" id="KW-0533">Nickel</keyword>
<comment type="subcellular location">
    <subcellularLocation>
        <location evidence="2">Cell envelope</location>
    </subcellularLocation>
</comment>
<keyword evidence="8" id="KW-0408">Iron</keyword>
<dbReference type="STRING" id="1601833.SAMN05518684_104118"/>
<dbReference type="Gene3D" id="1.10.645.10">
    <property type="entry name" value="Cytochrome-c3 Hydrogenase, chain B"/>
    <property type="match status" value="1"/>
</dbReference>
<feature type="binding site" evidence="8">
    <location>
        <position position="450"/>
    </location>
    <ligand>
        <name>Ni(2+)</name>
        <dbReference type="ChEBI" id="CHEBI:49786"/>
    </ligand>
</feature>
<dbReference type="PANTHER" id="PTHR42958:SF2">
    <property type="entry name" value="UPTAKE HYDROGENASE LARGE SUBUNIT"/>
    <property type="match status" value="1"/>
</dbReference>
<keyword evidence="11" id="KW-1185">Reference proteome</keyword>
<dbReference type="PROSITE" id="PS00508">
    <property type="entry name" value="NI_HGENASE_L_2"/>
    <property type="match status" value="1"/>
</dbReference>
<evidence type="ECO:0000256" key="3">
    <source>
        <dbReference type="ARBA" id="ARBA00009292"/>
    </source>
</evidence>
<evidence type="ECO:0000256" key="7">
    <source>
        <dbReference type="ARBA" id="ARBA00023002"/>
    </source>
</evidence>
<dbReference type="GO" id="GO:0016151">
    <property type="term" value="F:nickel cation binding"/>
    <property type="evidence" value="ECO:0007669"/>
    <property type="project" value="InterPro"/>
</dbReference>
<protein>
    <submittedName>
        <fullName evidence="10">Hydrogenase large subunit</fullName>
    </submittedName>
</protein>
<evidence type="ECO:0000313" key="11">
    <source>
        <dbReference type="Proteomes" id="UP000198571"/>
    </source>
</evidence>
<accession>A0A1H9SC54</accession>
<comment type="cofactor">
    <cofactor evidence="8">
        <name>Fe cation</name>
        <dbReference type="ChEBI" id="CHEBI:24875"/>
    </cofactor>
</comment>
<dbReference type="SUPFAM" id="SSF56762">
    <property type="entry name" value="HydB/Nqo4-like"/>
    <property type="match status" value="1"/>
</dbReference>
<organism evidence="10 11">
    <name type="scientific">Salipaludibacillus aurantiacus</name>
    <dbReference type="NCBI Taxonomy" id="1601833"/>
    <lineage>
        <taxon>Bacteria</taxon>
        <taxon>Bacillati</taxon>
        <taxon>Bacillota</taxon>
        <taxon>Bacilli</taxon>
        <taxon>Bacillales</taxon>
        <taxon>Bacillaceae</taxon>
    </lineage>
</organism>
<feature type="binding site" evidence="8">
    <location>
        <position position="453"/>
    </location>
    <ligand>
        <name>Fe cation</name>
        <dbReference type="ChEBI" id="CHEBI:24875"/>
    </ligand>
</feature>
<feature type="binding site" evidence="8">
    <location>
        <position position="64"/>
    </location>
    <ligand>
        <name>Fe cation</name>
        <dbReference type="ChEBI" id="CHEBI:24875"/>
    </ligand>
</feature>
<gene>
    <name evidence="10" type="ORF">SAMN05518684_104118</name>
</gene>
<comment type="subunit">
    <text evidence="4">Heterodimer of a large and a small subunit.</text>
</comment>
<dbReference type="InterPro" id="IPR029014">
    <property type="entry name" value="NiFe-Hase_large"/>
</dbReference>
<dbReference type="InterPro" id="IPR050867">
    <property type="entry name" value="NiFe/NiFeSe_hydrgnase_LSU"/>
</dbReference>
<feature type="binding site" evidence="8">
    <location>
        <position position="456"/>
    </location>
    <ligand>
        <name>Mg(2+)</name>
        <dbReference type="ChEBI" id="CHEBI:18420"/>
    </ligand>
</feature>
<dbReference type="GO" id="GO:0008901">
    <property type="term" value="F:ferredoxin hydrogenase activity"/>
    <property type="evidence" value="ECO:0007669"/>
    <property type="project" value="InterPro"/>
</dbReference>
<dbReference type="Proteomes" id="UP000198571">
    <property type="component" value="Unassembled WGS sequence"/>
</dbReference>
<feature type="binding site" evidence="8">
    <location>
        <position position="42"/>
    </location>
    <ligand>
        <name>Mg(2+)</name>
        <dbReference type="ChEBI" id="CHEBI:18420"/>
    </ligand>
</feature>
<keyword evidence="8" id="KW-0460">Magnesium</keyword>
<evidence type="ECO:0000256" key="2">
    <source>
        <dbReference type="ARBA" id="ARBA00004196"/>
    </source>
</evidence>
<keyword evidence="6 8" id="KW-0479">Metal-binding</keyword>
<dbReference type="AlphaFoldDB" id="A0A1H9SC54"/>
<feature type="binding site" evidence="8">
    <location>
        <position position="402"/>
    </location>
    <ligand>
        <name>Mg(2+)</name>
        <dbReference type="ChEBI" id="CHEBI:18420"/>
    </ligand>
</feature>
<dbReference type="GO" id="GO:0030313">
    <property type="term" value="C:cell envelope"/>
    <property type="evidence" value="ECO:0007669"/>
    <property type="project" value="UniProtKB-SubCell"/>
</dbReference>
<dbReference type="OrthoDB" id="9761717at2"/>
<name>A0A1H9SC54_9BACI</name>
<dbReference type="EMBL" id="FOGT01000004">
    <property type="protein sequence ID" value="SER81953.1"/>
    <property type="molecule type" value="Genomic_DNA"/>
</dbReference>
<evidence type="ECO:0000256" key="1">
    <source>
        <dbReference type="ARBA" id="ARBA00001967"/>
    </source>
</evidence>
<proteinExistence type="inferred from homology"/>
<keyword evidence="7 9" id="KW-0560">Oxidoreductase</keyword>
<feature type="binding site" evidence="8">
    <location>
        <position position="64"/>
    </location>
    <ligand>
        <name>Ni(2+)</name>
        <dbReference type="ChEBI" id="CHEBI:49786"/>
    </ligand>
</feature>
<reference evidence="11" key="1">
    <citation type="submission" date="2016-10" db="EMBL/GenBank/DDBJ databases">
        <authorList>
            <person name="Varghese N."/>
            <person name="Submissions S."/>
        </authorList>
    </citation>
    <scope>NUCLEOTIDE SEQUENCE [LARGE SCALE GENOMIC DNA]</scope>
    <source>
        <strain evidence="11">S9</strain>
    </source>
</reference>
<dbReference type="PANTHER" id="PTHR42958">
    <property type="entry name" value="HYDROGENASE-2 LARGE CHAIN"/>
    <property type="match status" value="1"/>
</dbReference>
<dbReference type="Pfam" id="PF00374">
    <property type="entry name" value="NiFeSe_Hases"/>
    <property type="match status" value="3"/>
</dbReference>
<comment type="cofactor">
    <cofactor evidence="1 8">
        <name>Ni(2+)</name>
        <dbReference type="ChEBI" id="CHEBI:49786"/>
    </cofactor>
</comment>
<evidence type="ECO:0000256" key="9">
    <source>
        <dbReference type="RuleBase" id="RU003896"/>
    </source>
</evidence>